<protein>
    <recommendedName>
        <fullName evidence="3">Fis family transcriptional regulator</fullName>
    </recommendedName>
</protein>
<proteinExistence type="predicted"/>
<dbReference type="RefSeq" id="WP_245747031.1">
    <property type="nucleotide sequence ID" value="NZ_FMYQ01000032.1"/>
</dbReference>
<name>A0A1G7A6A8_9BURK</name>
<gene>
    <name evidence="1" type="ORF">SAMN05421548_13274</name>
</gene>
<evidence type="ECO:0008006" key="3">
    <source>
        <dbReference type="Google" id="ProtNLM"/>
    </source>
</evidence>
<dbReference type="EMBL" id="FMYQ01000032">
    <property type="protein sequence ID" value="SDE09406.1"/>
    <property type="molecule type" value="Genomic_DNA"/>
</dbReference>
<dbReference type="Proteomes" id="UP000198908">
    <property type="component" value="Unassembled WGS sequence"/>
</dbReference>
<keyword evidence="2" id="KW-1185">Reference proteome</keyword>
<reference evidence="2" key="1">
    <citation type="submission" date="2016-09" db="EMBL/GenBank/DDBJ databases">
        <authorList>
            <person name="Varghese N."/>
            <person name="Submissions S."/>
        </authorList>
    </citation>
    <scope>NUCLEOTIDE SEQUENCE [LARGE SCALE GENOMIC DNA]</scope>
    <source>
        <strain evidence="2">TNe-862</strain>
    </source>
</reference>
<evidence type="ECO:0000313" key="2">
    <source>
        <dbReference type="Proteomes" id="UP000198908"/>
    </source>
</evidence>
<dbReference type="AlphaFoldDB" id="A0A1G7A6A8"/>
<evidence type="ECO:0000313" key="1">
    <source>
        <dbReference type="EMBL" id="SDE09406.1"/>
    </source>
</evidence>
<accession>A0A1G7A6A8</accession>
<sequence>MSLENHLALAAVQAGAGGQAQMSCLLRVVYLAWFLRDVIPADVDIELVRQGERVLESCIERAVASRKWALQADELNIVGQILSLHDAQLAAAPSHQYVREWEQLQAFLKSGRASVLDS</sequence>
<organism evidence="1 2">
    <name type="scientific">Paraburkholderia lycopersici</name>
    <dbReference type="NCBI Taxonomy" id="416944"/>
    <lineage>
        <taxon>Bacteria</taxon>
        <taxon>Pseudomonadati</taxon>
        <taxon>Pseudomonadota</taxon>
        <taxon>Betaproteobacteria</taxon>
        <taxon>Burkholderiales</taxon>
        <taxon>Burkholderiaceae</taxon>
        <taxon>Paraburkholderia</taxon>
    </lineage>
</organism>